<dbReference type="Proteomes" id="UP000018566">
    <property type="component" value="Chromosome"/>
</dbReference>
<dbReference type="KEGG" id="bthu:YBT1518_27205"/>
<dbReference type="AlphaFoldDB" id="A0A9W3KGZ7"/>
<accession>A0A9W3KGZ7</accession>
<proteinExistence type="predicted"/>
<evidence type="ECO:0000256" key="1">
    <source>
        <dbReference type="SAM" id="MobiDB-lite"/>
    </source>
</evidence>
<protein>
    <submittedName>
        <fullName evidence="2">Uncharacterized protein</fullName>
    </submittedName>
</protein>
<organism evidence="2 3">
    <name type="scientific">Bacillus thuringiensis YBT-1518</name>
    <dbReference type="NCBI Taxonomy" id="529122"/>
    <lineage>
        <taxon>Bacteria</taxon>
        <taxon>Bacillati</taxon>
        <taxon>Bacillota</taxon>
        <taxon>Bacilli</taxon>
        <taxon>Bacillales</taxon>
        <taxon>Bacillaceae</taxon>
        <taxon>Bacillus</taxon>
        <taxon>Bacillus cereus group</taxon>
    </lineage>
</organism>
<name>A0A9W3KGZ7_BACTU</name>
<evidence type="ECO:0000313" key="3">
    <source>
        <dbReference type="Proteomes" id="UP000018566"/>
    </source>
</evidence>
<gene>
    <name evidence="2" type="ORF">YBT1518_27205</name>
</gene>
<feature type="region of interest" description="Disordered" evidence="1">
    <location>
        <begin position="143"/>
        <end position="167"/>
    </location>
</feature>
<reference evidence="2 3" key="1">
    <citation type="submission" date="2013-05" db="EMBL/GenBank/DDBJ databases">
        <title>Complete genome sequence of Bacillus thuringiensis YBT-1518, a typical strain with high toxicity to nematode.</title>
        <authorList>
            <person name="Wang P."/>
            <person name="Zhang C."/>
            <person name="Guo M."/>
            <person name="Guo S."/>
            <person name="Zhu Y."/>
            <person name="Zheng J."/>
            <person name="Zhu L."/>
            <person name="Ruan L."/>
            <person name="Peng D."/>
            <person name="Sun M."/>
        </authorList>
    </citation>
    <scope>NUCLEOTIDE SEQUENCE [LARGE SCALE GENOMIC DNA]</scope>
    <source>
        <strain evidence="2 3">YBT-1518</strain>
    </source>
</reference>
<sequence length="167" mass="19397">MVSLDSSLPQIPAQAMLEATLFHMEQHSLLCLKIVSQASDDLCESKEVSFLLYESCWIFHVLIQGITFPQRDRTKQMTQTNQPVLPSHILDRIKKIQRLLQKLRQQLCTSHFLDPNQTCSLLLKRLLQQEMFHPKVAKPFHDRRASPPWLHPLLSKKRQEGGQHLAK</sequence>
<dbReference type="RefSeq" id="WP_023523284.1">
    <property type="nucleotide sequence ID" value="NC_022873.1"/>
</dbReference>
<evidence type="ECO:0000313" key="2">
    <source>
        <dbReference type="EMBL" id="AHA74546.1"/>
    </source>
</evidence>
<dbReference type="EMBL" id="CP005935">
    <property type="protein sequence ID" value="AHA74546.1"/>
    <property type="molecule type" value="Genomic_DNA"/>
</dbReference>